<sequence>MTSVCFQQQSRISTMGIPKFHSLITPTGHTIATVNWKECSKLKWSSLTVETHSTYSTLFAIYRGCKLLHFRIFTLFNFKLATCPNDHEAKLVHSPSNKLPCSWSISDVIYVSWFSLFCCADFYQRFCLRDLHKQHFVTCLYILIFLKRCVHLTLKWIAFRRNACTPPVNNYRLHQHNFINSII</sequence>
<gene>
    <name evidence="1" type="ORF">T07_13523</name>
</gene>
<comment type="caution">
    <text evidence="1">The sequence shown here is derived from an EMBL/GenBank/DDBJ whole genome shotgun (WGS) entry which is preliminary data.</text>
</comment>
<accession>A0A0V0RWZ0</accession>
<protein>
    <submittedName>
        <fullName evidence="1">Uncharacterized protein</fullName>
    </submittedName>
</protein>
<proteinExistence type="predicted"/>
<evidence type="ECO:0000313" key="1">
    <source>
        <dbReference type="EMBL" id="KRX19001.1"/>
    </source>
</evidence>
<dbReference type="OrthoDB" id="10605870at2759"/>
<keyword evidence="2" id="KW-1185">Reference proteome</keyword>
<dbReference type="AlphaFoldDB" id="A0A0V0RWZ0"/>
<dbReference type="Proteomes" id="UP000054630">
    <property type="component" value="Unassembled WGS sequence"/>
</dbReference>
<organism evidence="1 2">
    <name type="scientific">Trichinella nelsoni</name>
    <dbReference type="NCBI Taxonomy" id="6336"/>
    <lineage>
        <taxon>Eukaryota</taxon>
        <taxon>Metazoa</taxon>
        <taxon>Ecdysozoa</taxon>
        <taxon>Nematoda</taxon>
        <taxon>Enoplea</taxon>
        <taxon>Dorylaimia</taxon>
        <taxon>Trichinellida</taxon>
        <taxon>Trichinellidae</taxon>
        <taxon>Trichinella</taxon>
    </lineage>
</organism>
<reference evidence="1 2" key="1">
    <citation type="submission" date="2015-01" db="EMBL/GenBank/DDBJ databases">
        <title>Evolution of Trichinella species and genotypes.</title>
        <authorList>
            <person name="Korhonen P.K."/>
            <person name="Edoardo P."/>
            <person name="Giuseppe L.R."/>
            <person name="Gasser R.B."/>
        </authorList>
    </citation>
    <scope>NUCLEOTIDE SEQUENCE [LARGE SCALE GENOMIC DNA]</scope>
    <source>
        <strain evidence="1">ISS37</strain>
    </source>
</reference>
<dbReference type="EMBL" id="JYDL01000065">
    <property type="protein sequence ID" value="KRX19001.1"/>
    <property type="molecule type" value="Genomic_DNA"/>
</dbReference>
<evidence type="ECO:0000313" key="2">
    <source>
        <dbReference type="Proteomes" id="UP000054630"/>
    </source>
</evidence>
<name>A0A0V0RWZ0_9BILA</name>